<evidence type="ECO:0000256" key="1">
    <source>
        <dbReference type="ARBA" id="ARBA00012391"/>
    </source>
</evidence>
<evidence type="ECO:0000256" key="3">
    <source>
        <dbReference type="ARBA" id="ARBA00022695"/>
    </source>
</evidence>
<dbReference type="Gene3D" id="2.40.30.10">
    <property type="entry name" value="Translation factors"/>
    <property type="match status" value="2"/>
</dbReference>
<evidence type="ECO:0000256" key="6">
    <source>
        <dbReference type="ARBA" id="ARBA00023134"/>
    </source>
</evidence>
<keyword evidence="5" id="KW-0067">ATP-binding</keyword>
<evidence type="ECO:0000256" key="5">
    <source>
        <dbReference type="ARBA" id="ARBA00022840"/>
    </source>
</evidence>
<dbReference type="InterPro" id="IPR009000">
    <property type="entry name" value="Transl_B-barrel_sf"/>
</dbReference>
<dbReference type="SUPFAM" id="SSF50447">
    <property type="entry name" value="Translation proteins"/>
    <property type="match status" value="1"/>
</dbReference>
<reference evidence="8 9" key="1">
    <citation type="submission" date="2022-05" db="EMBL/GenBank/DDBJ databases">
        <authorList>
            <person name="Zhou X."/>
            <person name="Li K."/>
            <person name="Man Y."/>
        </authorList>
    </citation>
    <scope>NUCLEOTIDE SEQUENCE [LARGE SCALE GENOMIC DNA]</scope>
    <source>
        <strain evidence="8 9">MS405</strain>
    </source>
</reference>
<keyword evidence="2" id="KW-0808">Transferase</keyword>
<dbReference type="Proteomes" id="UP000829992">
    <property type="component" value="Chromosome"/>
</dbReference>
<evidence type="ECO:0000256" key="4">
    <source>
        <dbReference type="ARBA" id="ARBA00022741"/>
    </source>
</evidence>
<evidence type="ECO:0000313" key="8">
    <source>
        <dbReference type="EMBL" id="UQT55538.1"/>
    </source>
</evidence>
<dbReference type="EC" id="2.7.7.4" evidence="1"/>
<dbReference type="SUPFAM" id="SSF52540">
    <property type="entry name" value="P-loop containing nucleoside triphosphate hydrolases"/>
    <property type="match status" value="1"/>
</dbReference>
<sequence>MTSTTEPDKAQPLSTEQLSATTLLRFATAGSVDDGKSTLVGRLLHDSKSVLTDQLEAVERVSLGRGQEAPDLALLTDGLRAEREQGITIDVAYRYFATPARRFILADTPGHVQYTRNMVTGASTADLAVVLVDARNGVIEQTRRHAAVAALLRVPHVVLAVNKMDLVAYEETVFAKIAEEFTAYASELGVPEITAIPISALAGDNVVEPSSNMDWYGGPTVLEHLETVPVSHDLTSCHARLPVQYVIRPQTAEHPDYRGYAGQIAAGTFRVGETVTVLPSGKTSKIAGIDLLGEPVDVAWTPQSVTLLLESDIDIARGDLIVPSGDQPPISQDLTATVCHVADTALAVGQRVLLKHTTRTVKAIVKEIPSRLTLDDLSQHPDPGQLVANDIGRVVIRTAEPIAVDSYAASRRTGSFLLIDPADGTTLAAGMAGDAFATVSEPAEEAAPVADEEGWDF</sequence>
<dbReference type="InterPro" id="IPR011779">
    <property type="entry name" value="SO4_adenylTrfase_lsu"/>
</dbReference>
<dbReference type="RefSeq" id="WP_249587027.1">
    <property type="nucleotide sequence ID" value="NZ_BAAAQL010000008.1"/>
</dbReference>
<evidence type="ECO:0000256" key="2">
    <source>
        <dbReference type="ARBA" id="ARBA00022679"/>
    </source>
</evidence>
<organism evidence="8 9">
    <name type="scientific">Streptomyces durmitorensis</name>
    <dbReference type="NCBI Taxonomy" id="319947"/>
    <lineage>
        <taxon>Bacteria</taxon>
        <taxon>Bacillati</taxon>
        <taxon>Actinomycetota</taxon>
        <taxon>Actinomycetes</taxon>
        <taxon>Kitasatosporales</taxon>
        <taxon>Streptomycetaceae</taxon>
        <taxon>Streptomyces</taxon>
    </lineage>
</organism>
<dbReference type="InterPro" id="IPR041757">
    <property type="entry name" value="CysN_GTP-bd"/>
</dbReference>
<evidence type="ECO:0000259" key="7">
    <source>
        <dbReference type="PROSITE" id="PS51722"/>
    </source>
</evidence>
<dbReference type="InterPro" id="IPR027417">
    <property type="entry name" value="P-loop_NTPase"/>
</dbReference>
<dbReference type="InterPro" id="IPR044139">
    <property type="entry name" value="CysN_NoDQ_III"/>
</dbReference>
<dbReference type="InterPro" id="IPR050100">
    <property type="entry name" value="TRAFAC_GTPase_members"/>
</dbReference>
<keyword evidence="3" id="KW-0548">Nucleotidyltransferase</keyword>
<dbReference type="PANTHER" id="PTHR23115">
    <property type="entry name" value="TRANSLATION FACTOR"/>
    <property type="match status" value="1"/>
</dbReference>
<gene>
    <name evidence="8" type="ORF">M4V62_10790</name>
</gene>
<proteinExistence type="predicted"/>
<name>A0ABY4PP01_9ACTN</name>
<dbReference type="CDD" id="cd03695">
    <property type="entry name" value="CysN_NodQ_II"/>
    <property type="match status" value="1"/>
</dbReference>
<dbReference type="PROSITE" id="PS00301">
    <property type="entry name" value="G_TR_1"/>
    <property type="match status" value="1"/>
</dbReference>
<protein>
    <recommendedName>
        <fullName evidence="1">sulfate adenylyltransferase</fullName>
        <ecNumber evidence="1">2.7.7.4</ecNumber>
    </recommendedName>
</protein>
<dbReference type="InterPro" id="IPR009001">
    <property type="entry name" value="Transl_elong_EF1A/Init_IF2_C"/>
</dbReference>
<dbReference type="EMBL" id="CP097289">
    <property type="protein sequence ID" value="UQT55538.1"/>
    <property type="molecule type" value="Genomic_DNA"/>
</dbReference>
<keyword evidence="6" id="KW-0342">GTP-binding</keyword>
<dbReference type="InterPro" id="IPR000795">
    <property type="entry name" value="T_Tr_GTP-bd_dom"/>
</dbReference>
<dbReference type="InterPro" id="IPR044138">
    <property type="entry name" value="CysN_II"/>
</dbReference>
<dbReference type="PROSITE" id="PS51722">
    <property type="entry name" value="G_TR_2"/>
    <property type="match status" value="1"/>
</dbReference>
<evidence type="ECO:0000313" key="9">
    <source>
        <dbReference type="Proteomes" id="UP000829992"/>
    </source>
</evidence>
<dbReference type="NCBIfam" id="TIGR02034">
    <property type="entry name" value="CysN"/>
    <property type="match status" value="1"/>
</dbReference>
<keyword evidence="9" id="KW-1185">Reference proteome</keyword>
<dbReference type="Gene3D" id="3.40.50.300">
    <property type="entry name" value="P-loop containing nucleotide triphosphate hydrolases"/>
    <property type="match status" value="1"/>
</dbReference>
<dbReference type="SUPFAM" id="SSF50465">
    <property type="entry name" value="EF-Tu/eEF-1alpha/eIF2-gamma C-terminal domain"/>
    <property type="match status" value="1"/>
</dbReference>
<dbReference type="PRINTS" id="PR00315">
    <property type="entry name" value="ELONGATNFCT"/>
</dbReference>
<keyword evidence="4" id="KW-0547">Nucleotide-binding</keyword>
<dbReference type="Pfam" id="PF22594">
    <property type="entry name" value="GTP-eEF1A_C"/>
    <property type="match status" value="1"/>
</dbReference>
<dbReference type="CDD" id="cd04166">
    <property type="entry name" value="CysN_ATPS"/>
    <property type="match status" value="1"/>
</dbReference>
<dbReference type="InterPro" id="IPR031157">
    <property type="entry name" value="G_TR_CS"/>
</dbReference>
<accession>A0ABY4PP01</accession>
<dbReference type="InterPro" id="IPR054696">
    <property type="entry name" value="GTP-eEF1A_C"/>
</dbReference>
<dbReference type="CDD" id="cd04095">
    <property type="entry name" value="CysN_NoDQ_III"/>
    <property type="match status" value="1"/>
</dbReference>
<dbReference type="Pfam" id="PF00009">
    <property type="entry name" value="GTP_EFTU"/>
    <property type="match status" value="1"/>
</dbReference>
<feature type="domain" description="Tr-type G" evidence="7">
    <location>
        <begin position="21"/>
        <end position="235"/>
    </location>
</feature>